<dbReference type="AlphaFoldDB" id="A0A7S2U4C0"/>
<organism evidence="1">
    <name type="scientific">Lotharella oceanica</name>
    <dbReference type="NCBI Taxonomy" id="641309"/>
    <lineage>
        <taxon>Eukaryota</taxon>
        <taxon>Sar</taxon>
        <taxon>Rhizaria</taxon>
        <taxon>Cercozoa</taxon>
        <taxon>Chlorarachniophyceae</taxon>
        <taxon>Lotharella</taxon>
    </lineage>
</organism>
<accession>A0A7S2U4C0</accession>
<evidence type="ECO:0000313" key="1">
    <source>
        <dbReference type="EMBL" id="CAD9778610.1"/>
    </source>
</evidence>
<sequence length="255" mass="28541">MYGLAWGYVLGLKDKLNIPAANITSHLATELKRNTSPYGFYFATNRTRNYYNGGCRPEDAEKDAEKDAEEKGRLGAFFSDADTWNVHSFTHSAMALYMGVDMESALAPGLLNLHTYQHILNDSWDYRDTTTLYASANFPEGLATPSVNSHYGRQTFFWSLPLALSGQHLDLPRRLLSFNPTPEVAKGTWPVLTPFYSGLMSFGDAERRHVLLRHLRGSPRSLDDLEISVHGAALRKDNGRHQAPAVSVYMLVEPS</sequence>
<dbReference type="EMBL" id="HBHP01036820">
    <property type="protein sequence ID" value="CAD9778610.1"/>
    <property type="molecule type" value="Transcribed_RNA"/>
</dbReference>
<name>A0A7S2U4C0_9EUKA</name>
<gene>
    <name evidence="1" type="ORF">LSP00402_LOCUS22626</name>
</gene>
<protein>
    <submittedName>
        <fullName evidence="1">Uncharacterized protein</fullName>
    </submittedName>
</protein>
<reference evidence="1" key="1">
    <citation type="submission" date="2021-01" db="EMBL/GenBank/DDBJ databases">
        <authorList>
            <person name="Corre E."/>
            <person name="Pelletier E."/>
            <person name="Niang G."/>
            <person name="Scheremetjew M."/>
            <person name="Finn R."/>
            <person name="Kale V."/>
            <person name="Holt S."/>
            <person name="Cochrane G."/>
            <person name="Meng A."/>
            <person name="Brown T."/>
            <person name="Cohen L."/>
        </authorList>
    </citation>
    <scope>NUCLEOTIDE SEQUENCE</scope>
    <source>
        <strain evidence="1">CCMP622</strain>
    </source>
</reference>
<proteinExistence type="predicted"/>